<sequence>MFHMVEMSFLLTVIWLHLYGFANAKYCVPSNDSEYASIQFCQSGTVSSLHVYINGSSILTKESLISKECVCHVVWSGNSNLLVNGFNSCNRCGLDVTFPGFLLSSLTGGSNEWGITAVDDKSFPIAMKINTRIISENIFPEFCLLLRGNGGNDNNITLTCEELKIPMTVSTTRSGENVTSPKTLTTAWSALPISLTEGPSRTEKSITTQQNTDQPTEKMTDKTLLPSLTTSKSASNINEVIIPAAAGGGTGILIILVIIIVACCLRKKKQRAEKSVFMSEVDVPNSIMTDNPAYGNSVNVHNNAVPHNVAQCTGDVYAVVNKEGNSKVLPSAEVHHMKVGDTGDIYALVSKENGQGIPNRENSRGNSSESHAQTRSNENNNALWIAPSTDYIDIAINTTDQSNL</sequence>
<keyword evidence="5" id="KW-1185">Reference proteome</keyword>
<gene>
    <name evidence="4" type="ORF">CHS0354_014496</name>
</gene>
<feature type="region of interest" description="Disordered" evidence="1">
    <location>
        <begin position="197"/>
        <end position="219"/>
    </location>
</feature>
<keyword evidence="2" id="KW-0472">Membrane</keyword>
<dbReference type="AlphaFoldDB" id="A0AAE0S9Y9"/>
<feature type="signal peptide" evidence="3">
    <location>
        <begin position="1"/>
        <end position="24"/>
    </location>
</feature>
<keyword evidence="2" id="KW-0812">Transmembrane</keyword>
<feature type="chain" id="PRO_5042124231" evidence="3">
    <location>
        <begin position="25"/>
        <end position="404"/>
    </location>
</feature>
<accession>A0AAE0S9Y9</accession>
<organism evidence="4 5">
    <name type="scientific">Potamilus streckersoni</name>
    <dbReference type="NCBI Taxonomy" id="2493646"/>
    <lineage>
        <taxon>Eukaryota</taxon>
        <taxon>Metazoa</taxon>
        <taxon>Spiralia</taxon>
        <taxon>Lophotrochozoa</taxon>
        <taxon>Mollusca</taxon>
        <taxon>Bivalvia</taxon>
        <taxon>Autobranchia</taxon>
        <taxon>Heteroconchia</taxon>
        <taxon>Palaeoheterodonta</taxon>
        <taxon>Unionida</taxon>
        <taxon>Unionoidea</taxon>
        <taxon>Unionidae</taxon>
        <taxon>Ambleminae</taxon>
        <taxon>Lampsilini</taxon>
        <taxon>Potamilus</taxon>
    </lineage>
</organism>
<comment type="caution">
    <text evidence="4">The sequence shown here is derived from an EMBL/GenBank/DDBJ whole genome shotgun (WGS) entry which is preliminary data.</text>
</comment>
<protein>
    <submittedName>
        <fullName evidence="4">Uncharacterized protein</fullName>
    </submittedName>
</protein>
<proteinExistence type="predicted"/>
<feature type="compositionally biased region" description="Polar residues" evidence="1">
    <location>
        <begin position="205"/>
        <end position="214"/>
    </location>
</feature>
<keyword evidence="2" id="KW-1133">Transmembrane helix</keyword>
<feature type="region of interest" description="Disordered" evidence="1">
    <location>
        <begin position="354"/>
        <end position="381"/>
    </location>
</feature>
<evidence type="ECO:0000256" key="3">
    <source>
        <dbReference type="SAM" id="SignalP"/>
    </source>
</evidence>
<evidence type="ECO:0000313" key="4">
    <source>
        <dbReference type="EMBL" id="KAK3587979.1"/>
    </source>
</evidence>
<reference evidence="4" key="3">
    <citation type="submission" date="2023-05" db="EMBL/GenBank/DDBJ databases">
        <authorList>
            <person name="Smith C.H."/>
        </authorList>
    </citation>
    <scope>NUCLEOTIDE SEQUENCE</scope>
    <source>
        <strain evidence="4">CHS0354</strain>
        <tissue evidence="4">Mantle</tissue>
    </source>
</reference>
<evidence type="ECO:0000256" key="2">
    <source>
        <dbReference type="SAM" id="Phobius"/>
    </source>
</evidence>
<reference evidence="4" key="1">
    <citation type="journal article" date="2021" name="Genome Biol. Evol.">
        <title>A High-Quality Reference Genome for a Parasitic Bivalve with Doubly Uniparental Inheritance (Bivalvia: Unionida).</title>
        <authorList>
            <person name="Smith C.H."/>
        </authorList>
    </citation>
    <scope>NUCLEOTIDE SEQUENCE</scope>
    <source>
        <strain evidence="4">CHS0354</strain>
    </source>
</reference>
<feature type="compositionally biased region" description="Polar residues" evidence="1">
    <location>
        <begin position="371"/>
        <end position="381"/>
    </location>
</feature>
<reference evidence="4" key="2">
    <citation type="journal article" date="2021" name="Genome Biol. Evol.">
        <title>Developing a high-quality reference genome for a parasitic bivalve with doubly uniparental inheritance (Bivalvia: Unionida).</title>
        <authorList>
            <person name="Smith C.H."/>
        </authorList>
    </citation>
    <scope>NUCLEOTIDE SEQUENCE</scope>
    <source>
        <strain evidence="4">CHS0354</strain>
        <tissue evidence="4">Mantle</tissue>
    </source>
</reference>
<dbReference type="Pfam" id="PF07204">
    <property type="entry name" value="Orthoreo_P10"/>
    <property type="match status" value="1"/>
</dbReference>
<dbReference type="InterPro" id="IPR009854">
    <property type="entry name" value="Orthoreo_P10"/>
</dbReference>
<dbReference type="EMBL" id="JAEAOA010000895">
    <property type="protein sequence ID" value="KAK3587979.1"/>
    <property type="molecule type" value="Genomic_DNA"/>
</dbReference>
<feature type="transmembrane region" description="Helical" evidence="2">
    <location>
        <begin position="240"/>
        <end position="265"/>
    </location>
</feature>
<dbReference type="Proteomes" id="UP001195483">
    <property type="component" value="Unassembled WGS sequence"/>
</dbReference>
<evidence type="ECO:0000313" key="5">
    <source>
        <dbReference type="Proteomes" id="UP001195483"/>
    </source>
</evidence>
<evidence type="ECO:0000256" key="1">
    <source>
        <dbReference type="SAM" id="MobiDB-lite"/>
    </source>
</evidence>
<name>A0AAE0S9Y9_9BIVA</name>
<keyword evidence="3" id="KW-0732">Signal</keyword>